<reference evidence="3 4" key="1">
    <citation type="submission" date="2017-06" db="EMBL/GenBank/DDBJ databases">
        <title>Novel microbial phyla capable of carbon fixation and sulfur reduction in deep-sea sediments.</title>
        <authorList>
            <person name="Huang J."/>
            <person name="Baker B."/>
            <person name="Wang Y."/>
        </authorList>
    </citation>
    <scope>NUCLEOTIDE SEQUENCE [LARGE SCALE GENOMIC DNA]</scope>
    <source>
        <strain evidence="3">B3_LCP</strain>
    </source>
</reference>
<sequence length="692" mass="74886">MKNLLMICLTLSVGCLLMTVPTIVSAQIWEEWVTPYNGPNNTNDYANDMTMDANGNIYVTSQINCSTAPPWISDCATMKYNSAGELLWVEVFIGFENGTDWGSAIAVDDNGNVYVTGGCDSYPGLDGKCFTVKYDSLGIQQWLVTYDDAGNLTDKGTDIALDDVGNVYITGTTSGASTSQDYLTIKYNPQGIEQWINTYDGPANYIDDAYGIAIDVNNNVYVTGISHGTQTYDSGKDIATVMYNSDGVEQWSARYNGPGDDLDEGWDLVVDALGNAYVTGGSYGIDTDVDIVTIKYDNAGVEQWANRYAGATNPLDYGQAISMDVFGNVLVTGFINAVNLWGDLGDWVTIKYTSGGIEQWATEYNGNEDLSDTPWSITSDEVGNVYVTGSADYNLQYTEANCATIMYNSAGIEQWIALYSGSGEGTNGAYKVILDEEENVYIAGWSSELNNGKDAFVIKYSQTPALRITLEPQNPPIQIPASGGSFDFDVVLENSTGTTVPFDIWLNITTPNGYTFTTLGPAAFNLSGNTNISRTRSQNVPNYAAPGTYTMSGMVGEYPWIGYNQDSFTFEKLATGTDGIIVGDWLNTGEDFLSDGLTTELLPLSFCLFPCHPNPFNPTTVISFSLPVAGLVSLDVFDIGGKRVGVGLAPTRQYPPGTHNILFDGSGLPSGIYFARMTAGDFTQTQKLVLLK</sequence>
<dbReference type="InterPro" id="IPR010620">
    <property type="entry name" value="SBBP_repeat"/>
</dbReference>
<dbReference type="NCBIfam" id="TIGR04183">
    <property type="entry name" value="Por_Secre_tail"/>
    <property type="match status" value="1"/>
</dbReference>
<accession>A0A532V1I5</accession>
<dbReference type="Pfam" id="PF06739">
    <property type="entry name" value="SBBP"/>
    <property type="match status" value="2"/>
</dbReference>
<dbReference type="Gene3D" id="2.120.10.30">
    <property type="entry name" value="TolB, C-terminal domain"/>
    <property type="match status" value="1"/>
</dbReference>
<dbReference type="PANTHER" id="PTHR35580:SF1">
    <property type="entry name" value="PHYTASE-LIKE DOMAIN-CONTAINING PROTEIN"/>
    <property type="match status" value="1"/>
</dbReference>
<keyword evidence="1" id="KW-0732">Signal</keyword>
<comment type="caution">
    <text evidence="3">The sequence shown here is derived from an EMBL/GenBank/DDBJ whole genome shotgun (WGS) entry which is preliminary data.</text>
</comment>
<dbReference type="Gene3D" id="2.60.40.3880">
    <property type="match status" value="1"/>
</dbReference>
<dbReference type="InterPro" id="IPR052918">
    <property type="entry name" value="Motility_Chemotaxis_Reg"/>
</dbReference>
<gene>
    <name evidence="3" type="ORF">CEE37_05260</name>
</gene>
<feature type="domain" description="Secretion system C-terminal sorting" evidence="2">
    <location>
        <begin position="613"/>
        <end position="689"/>
    </location>
</feature>
<feature type="chain" id="PRO_5021955136" description="Secretion system C-terminal sorting domain-containing protein" evidence="1">
    <location>
        <begin position="27"/>
        <end position="692"/>
    </location>
</feature>
<organism evidence="3 4">
    <name type="scientific">candidate division LCP-89 bacterium B3_LCP</name>
    <dbReference type="NCBI Taxonomy" id="2012998"/>
    <lineage>
        <taxon>Bacteria</taxon>
        <taxon>Pseudomonadati</taxon>
        <taxon>Bacteria division LCP-89</taxon>
    </lineage>
</organism>
<name>A0A532V1I5_UNCL8</name>
<evidence type="ECO:0000313" key="3">
    <source>
        <dbReference type="EMBL" id="TKJ41076.1"/>
    </source>
</evidence>
<dbReference type="SUPFAM" id="SSF101898">
    <property type="entry name" value="NHL repeat"/>
    <property type="match status" value="2"/>
</dbReference>
<dbReference type="InterPro" id="IPR011042">
    <property type="entry name" value="6-blade_b-propeller_TolB-like"/>
</dbReference>
<dbReference type="PROSITE" id="PS51257">
    <property type="entry name" value="PROKAR_LIPOPROTEIN"/>
    <property type="match status" value="1"/>
</dbReference>
<dbReference type="InterPro" id="IPR026444">
    <property type="entry name" value="Secre_tail"/>
</dbReference>
<protein>
    <recommendedName>
        <fullName evidence="2">Secretion system C-terminal sorting domain-containing protein</fullName>
    </recommendedName>
</protein>
<dbReference type="AlphaFoldDB" id="A0A532V1I5"/>
<dbReference type="Pfam" id="PF18962">
    <property type="entry name" value="Por_Secre_tail"/>
    <property type="match status" value="1"/>
</dbReference>
<feature type="signal peptide" evidence="1">
    <location>
        <begin position="1"/>
        <end position="26"/>
    </location>
</feature>
<evidence type="ECO:0000259" key="2">
    <source>
        <dbReference type="Pfam" id="PF18962"/>
    </source>
</evidence>
<dbReference type="PANTHER" id="PTHR35580">
    <property type="entry name" value="CELL SURFACE GLYCOPROTEIN (S-LAYER PROTEIN)-LIKE PROTEIN"/>
    <property type="match status" value="1"/>
</dbReference>
<dbReference type="Proteomes" id="UP000319619">
    <property type="component" value="Unassembled WGS sequence"/>
</dbReference>
<evidence type="ECO:0000256" key="1">
    <source>
        <dbReference type="SAM" id="SignalP"/>
    </source>
</evidence>
<dbReference type="EMBL" id="NJBN01000003">
    <property type="protein sequence ID" value="TKJ41076.1"/>
    <property type="molecule type" value="Genomic_DNA"/>
</dbReference>
<proteinExistence type="predicted"/>
<evidence type="ECO:0000313" key="4">
    <source>
        <dbReference type="Proteomes" id="UP000319619"/>
    </source>
</evidence>